<dbReference type="Proteomes" id="UP001066276">
    <property type="component" value="Chromosome 12"/>
</dbReference>
<dbReference type="EMBL" id="JANPWB010000016">
    <property type="protein sequence ID" value="KAJ1084378.1"/>
    <property type="molecule type" value="Genomic_DNA"/>
</dbReference>
<proteinExistence type="predicted"/>
<gene>
    <name evidence="2" type="ORF">NDU88_004527</name>
</gene>
<sequence>MVTGREWVFQTRHGAPPHPRAEPGPDLCREREGKSECSPSHGELLFPGQPQYISERRHLGCRRQEAQGATGSRYSECLRQSGAPRAAGTQDVSRVVSGRALDSRHSCQTGTSLRQCSRAARTGQQARRVSPRQLPLKMSACVPACCCPTPVQALTCLRHLDPGPPAAREFLTGRRGSRDFLRAPGVTSFSGCPRDTMQKTRAFNQLSSKTLQTSLLPFIKIELASIVHQLSF</sequence>
<feature type="region of interest" description="Disordered" evidence="1">
    <location>
        <begin position="1"/>
        <end position="39"/>
    </location>
</feature>
<dbReference type="AlphaFoldDB" id="A0AAV7L502"/>
<evidence type="ECO:0000313" key="2">
    <source>
        <dbReference type="EMBL" id="KAJ1084378.1"/>
    </source>
</evidence>
<feature type="compositionally biased region" description="Basic and acidic residues" evidence="1">
    <location>
        <begin position="19"/>
        <end position="35"/>
    </location>
</feature>
<protein>
    <submittedName>
        <fullName evidence="2">Uncharacterized protein</fullName>
    </submittedName>
</protein>
<organism evidence="2 3">
    <name type="scientific">Pleurodeles waltl</name>
    <name type="common">Iberian ribbed newt</name>
    <dbReference type="NCBI Taxonomy" id="8319"/>
    <lineage>
        <taxon>Eukaryota</taxon>
        <taxon>Metazoa</taxon>
        <taxon>Chordata</taxon>
        <taxon>Craniata</taxon>
        <taxon>Vertebrata</taxon>
        <taxon>Euteleostomi</taxon>
        <taxon>Amphibia</taxon>
        <taxon>Batrachia</taxon>
        <taxon>Caudata</taxon>
        <taxon>Salamandroidea</taxon>
        <taxon>Salamandridae</taxon>
        <taxon>Pleurodelinae</taxon>
        <taxon>Pleurodeles</taxon>
    </lineage>
</organism>
<comment type="caution">
    <text evidence="2">The sequence shown here is derived from an EMBL/GenBank/DDBJ whole genome shotgun (WGS) entry which is preliminary data.</text>
</comment>
<name>A0AAV7L502_PLEWA</name>
<keyword evidence="3" id="KW-1185">Reference proteome</keyword>
<evidence type="ECO:0000313" key="3">
    <source>
        <dbReference type="Proteomes" id="UP001066276"/>
    </source>
</evidence>
<reference evidence="2" key="1">
    <citation type="journal article" date="2022" name="bioRxiv">
        <title>Sequencing and chromosome-scale assembly of the giantPleurodeles waltlgenome.</title>
        <authorList>
            <person name="Brown T."/>
            <person name="Elewa A."/>
            <person name="Iarovenko S."/>
            <person name="Subramanian E."/>
            <person name="Araus A.J."/>
            <person name="Petzold A."/>
            <person name="Susuki M."/>
            <person name="Suzuki K.-i.T."/>
            <person name="Hayashi T."/>
            <person name="Toyoda A."/>
            <person name="Oliveira C."/>
            <person name="Osipova E."/>
            <person name="Leigh N.D."/>
            <person name="Simon A."/>
            <person name="Yun M.H."/>
        </authorList>
    </citation>
    <scope>NUCLEOTIDE SEQUENCE</scope>
    <source>
        <strain evidence="2">20211129_DDA</strain>
        <tissue evidence="2">Liver</tissue>
    </source>
</reference>
<accession>A0AAV7L502</accession>
<evidence type="ECO:0000256" key="1">
    <source>
        <dbReference type="SAM" id="MobiDB-lite"/>
    </source>
</evidence>